<organism evidence="2 3">
    <name type="scientific">Actinomadura namibiensis</name>
    <dbReference type="NCBI Taxonomy" id="182080"/>
    <lineage>
        <taxon>Bacteria</taxon>
        <taxon>Bacillati</taxon>
        <taxon>Actinomycetota</taxon>
        <taxon>Actinomycetes</taxon>
        <taxon>Streptosporangiales</taxon>
        <taxon>Thermomonosporaceae</taxon>
        <taxon>Actinomadura</taxon>
    </lineage>
</organism>
<dbReference type="InterPro" id="IPR036102">
    <property type="entry name" value="OsmC/Ohrsf"/>
</dbReference>
<feature type="compositionally biased region" description="Basic and acidic residues" evidence="1">
    <location>
        <begin position="1"/>
        <end position="11"/>
    </location>
</feature>
<feature type="region of interest" description="Disordered" evidence="1">
    <location>
        <begin position="1"/>
        <end position="24"/>
    </location>
</feature>
<protein>
    <submittedName>
        <fullName evidence="2">Putative OsmC-like protein</fullName>
    </submittedName>
</protein>
<comment type="caution">
    <text evidence="2">The sequence shown here is derived from an EMBL/GenBank/DDBJ whole genome shotgun (WGS) entry which is preliminary data.</text>
</comment>
<gene>
    <name evidence="2" type="ORF">HNR61_009146</name>
</gene>
<dbReference type="Proteomes" id="UP000572680">
    <property type="component" value="Unassembled WGS sequence"/>
</dbReference>
<evidence type="ECO:0000256" key="1">
    <source>
        <dbReference type="SAM" id="MobiDB-lite"/>
    </source>
</evidence>
<accession>A0A7W3LZY8</accession>
<evidence type="ECO:0000313" key="3">
    <source>
        <dbReference type="Proteomes" id="UP000572680"/>
    </source>
</evidence>
<dbReference type="SUPFAM" id="SSF82784">
    <property type="entry name" value="OsmC-like"/>
    <property type="match status" value="1"/>
</dbReference>
<proteinExistence type="predicted"/>
<dbReference type="RefSeq" id="WP_067824381.1">
    <property type="nucleotide sequence ID" value="NZ_BAAALP010000081.1"/>
</dbReference>
<dbReference type="InterPro" id="IPR003718">
    <property type="entry name" value="OsmC/Ohr_fam"/>
</dbReference>
<dbReference type="AlphaFoldDB" id="A0A7W3LZY8"/>
<sequence>METTVHVRHDGGTNLTVGNGRAKVTTDWGPEDGTWMATELFLGGLASCMLATLVHFGMTNGIAVEGTTVEVSADTVPKPVRFGTINVTYTFPAGLTQKEIDTLVRAGNRCKVHHTIAEHPEFVVKAVTAS</sequence>
<dbReference type="Pfam" id="PF02566">
    <property type="entry name" value="OsmC"/>
    <property type="match status" value="1"/>
</dbReference>
<dbReference type="Gene3D" id="3.30.300.20">
    <property type="match status" value="1"/>
</dbReference>
<name>A0A7W3LZY8_ACTNM</name>
<dbReference type="InterPro" id="IPR015946">
    <property type="entry name" value="KH_dom-like_a/b"/>
</dbReference>
<keyword evidence="3" id="KW-1185">Reference proteome</keyword>
<evidence type="ECO:0000313" key="2">
    <source>
        <dbReference type="EMBL" id="MBA8957453.1"/>
    </source>
</evidence>
<reference evidence="2 3" key="1">
    <citation type="submission" date="2020-08" db="EMBL/GenBank/DDBJ databases">
        <title>Genomic Encyclopedia of Type Strains, Phase IV (KMG-IV): sequencing the most valuable type-strain genomes for metagenomic binning, comparative biology and taxonomic classification.</title>
        <authorList>
            <person name="Goeker M."/>
        </authorList>
    </citation>
    <scope>NUCLEOTIDE SEQUENCE [LARGE SCALE GENOMIC DNA]</scope>
    <source>
        <strain evidence="2 3">DSM 44197</strain>
    </source>
</reference>
<dbReference type="EMBL" id="JACJIA010000024">
    <property type="protein sequence ID" value="MBA8957453.1"/>
    <property type="molecule type" value="Genomic_DNA"/>
</dbReference>